<evidence type="ECO:0000256" key="1">
    <source>
        <dbReference type="ARBA" id="ARBA00010062"/>
    </source>
</evidence>
<dbReference type="InterPro" id="IPR051010">
    <property type="entry name" value="BCAA_transport"/>
</dbReference>
<dbReference type="Pfam" id="PF13458">
    <property type="entry name" value="Peripla_BP_6"/>
    <property type="match status" value="1"/>
</dbReference>
<evidence type="ECO:0000313" key="6">
    <source>
        <dbReference type="Proteomes" id="UP000264310"/>
    </source>
</evidence>
<evidence type="ECO:0000313" key="5">
    <source>
        <dbReference type="EMBL" id="RFC63186.1"/>
    </source>
</evidence>
<dbReference type="InterPro" id="IPR028082">
    <property type="entry name" value="Peripla_BP_I"/>
</dbReference>
<dbReference type="GO" id="GO:0006865">
    <property type="term" value="P:amino acid transport"/>
    <property type="evidence" value="ECO:0007669"/>
    <property type="project" value="UniProtKB-KW"/>
</dbReference>
<accession>A0A371X1T0</accession>
<keyword evidence="6" id="KW-1185">Reference proteome</keyword>
<dbReference type="Proteomes" id="UP000264310">
    <property type="component" value="Unassembled WGS sequence"/>
</dbReference>
<organism evidence="5 6">
    <name type="scientific">Fulvimarina endophytica</name>
    <dbReference type="NCBI Taxonomy" id="2293836"/>
    <lineage>
        <taxon>Bacteria</taxon>
        <taxon>Pseudomonadati</taxon>
        <taxon>Pseudomonadota</taxon>
        <taxon>Alphaproteobacteria</taxon>
        <taxon>Hyphomicrobiales</taxon>
        <taxon>Aurantimonadaceae</taxon>
        <taxon>Fulvimarina</taxon>
    </lineage>
</organism>
<sequence>MSLRPVPLLLSTLFVLAPGSPEALSQERGAVVGVAAPLSGPRSSLGEQLEAGARLAADASQVSVVEADTQCSAEGGVEAAETLVEAGSTVVLGFLCTDALLAALPPLTEAGIPVIDIGVRTNRVTDDREKTGHLVWRLAPRSDAEAAALADWIASNWEGEPFGLIEDGSIANRGLVDTVRRLLADRGLEPSATDNYRPAEEKQFGLARRLARTGVTRFLIAGDRPDIAVIARDAAELGLDLQIVGGESLLDETAPDQSLAAGVTALAPPYAHRLEAADGSPERTLPGYSVLAYAAMQIAAQAIGAAGETGQPLKEALDAGSFETILGPVSFDAKGDASAVAYQALRWNGEAFVREDEAGRSAAGG</sequence>
<protein>
    <submittedName>
        <fullName evidence="5">ABC transporter substrate-binding protein</fullName>
    </submittedName>
</protein>
<feature type="domain" description="Leucine-binding protein" evidence="4">
    <location>
        <begin position="32"/>
        <end position="344"/>
    </location>
</feature>
<name>A0A371X1T0_9HYPH</name>
<dbReference type="AlphaFoldDB" id="A0A371X1T0"/>
<evidence type="ECO:0000259" key="4">
    <source>
        <dbReference type="Pfam" id="PF13458"/>
    </source>
</evidence>
<keyword evidence="3" id="KW-0813">Transport</keyword>
<dbReference type="CDD" id="cd06342">
    <property type="entry name" value="PBP1_ABC_LIVBP-like"/>
    <property type="match status" value="1"/>
</dbReference>
<reference evidence="5 6" key="1">
    <citation type="submission" date="2018-08" db="EMBL/GenBank/DDBJ databases">
        <title>Fulvimarina sp. 85, whole genome shotgun sequence.</title>
        <authorList>
            <person name="Tuo L."/>
        </authorList>
    </citation>
    <scope>NUCLEOTIDE SEQUENCE [LARGE SCALE GENOMIC DNA]</scope>
    <source>
        <strain evidence="5 6">85</strain>
    </source>
</reference>
<comment type="similarity">
    <text evidence="1">Belongs to the leucine-binding protein family.</text>
</comment>
<dbReference type="PANTHER" id="PTHR30483">
    <property type="entry name" value="LEUCINE-SPECIFIC-BINDING PROTEIN"/>
    <property type="match status" value="1"/>
</dbReference>
<gene>
    <name evidence="5" type="ORF">DYI37_14255</name>
</gene>
<keyword evidence="3" id="KW-0029">Amino-acid transport</keyword>
<evidence type="ECO:0000256" key="2">
    <source>
        <dbReference type="ARBA" id="ARBA00022729"/>
    </source>
</evidence>
<dbReference type="PANTHER" id="PTHR30483:SF6">
    <property type="entry name" value="PERIPLASMIC BINDING PROTEIN OF ABC TRANSPORTER FOR NATURAL AMINO ACIDS"/>
    <property type="match status" value="1"/>
</dbReference>
<dbReference type="OrthoDB" id="8439308at2"/>
<dbReference type="SUPFAM" id="SSF53822">
    <property type="entry name" value="Periplasmic binding protein-like I"/>
    <property type="match status" value="1"/>
</dbReference>
<evidence type="ECO:0000256" key="3">
    <source>
        <dbReference type="ARBA" id="ARBA00022970"/>
    </source>
</evidence>
<dbReference type="EMBL" id="QURL01000005">
    <property type="protein sequence ID" value="RFC63186.1"/>
    <property type="molecule type" value="Genomic_DNA"/>
</dbReference>
<dbReference type="Gene3D" id="3.40.50.2300">
    <property type="match status" value="2"/>
</dbReference>
<proteinExistence type="inferred from homology"/>
<keyword evidence="2" id="KW-0732">Signal</keyword>
<comment type="caution">
    <text evidence="5">The sequence shown here is derived from an EMBL/GenBank/DDBJ whole genome shotgun (WGS) entry which is preliminary data.</text>
</comment>
<dbReference type="InterPro" id="IPR028081">
    <property type="entry name" value="Leu-bd"/>
</dbReference>